<dbReference type="EMBL" id="CM056813">
    <property type="protein sequence ID" value="KAJ8638938.1"/>
    <property type="molecule type" value="Genomic_DNA"/>
</dbReference>
<evidence type="ECO:0000313" key="2">
    <source>
        <dbReference type="Proteomes" id="UP001234297"/>
    </source>
</evidence>
<accession>A0ACC2M0E9</accession>
<comment type="caution">
    <text evidence="1">The sequence shown here is derived from an EMBL/GenBank/DDBJ whole genome shotgun (WGS) entry which is preliminary data.</text>
</comment>
<evidence type="ECO:0000313" key="1">
    <source>
        <dbReference type="EMBL" id="KAJ8638938.1"/>
    </source>
</evidence>
<keyword evidence="2" id="KW-1185">Reference proteome</keyword>
<gene>
    <name evidence="1" type="ORF">MRB53_015632</name>
</gene>
<proteinExistence type="predicted"/>
<protein>
    <submittedName>
        <fullName evidence="1">Uncharacterized protein</fullName>
    </submittedName>
</protein>
<organism evidence="1 2">
    <name type="scientific">Persea americana</name>
    <name type="common">Avocado</name>
    <dbReference type="NCBI Taxonomy" id="3435"/>
    <lineage>
        <taxon>Eukaryota</taxon>
        <taxon>Viridiplantae</taxon>
        <taxon>Streptophyta</taxon>
        <taxon>Embryophyta</taxon>
        <taxon>Tracheophyta</taxon>
        <taxon>Spermatophyta</taxon>
        <taxon>Magnoliopsida</taxon>
        <taxon>Magnoliidae</taxon>
        <taxon>Laurales</taxon>
        <taxon>Lauraceae</taxon>
        <taxon>Persea</taxon>
    </lineage>
</organism>
<reference evidence="1 2" key="1">
    <citation type="journal article" date="2022" name="Hortic Res">
        <title>A haplotype resolved chromosomal level avocado genome allows analysis of novel avocado genes.</title>
        <authorList>
            <person name="Nath O."/>
            <person name="Fletcher S.J."/>
            <person name="Hayward A."/>
            <person name="Shaw L.M."/>
            <person name="Masouleh A.K."/>
            <person name="Furtado A."/>
            <person name="Henry R.J."/>
            <person name="Mitter N."/>
        </authorList>
    </citation>
    <scope>NUCLEOTIDE SEQUENCE [LARGE SCALE GENOMIC DNA]</scope>
    <source>
        <strain evidence="2">cv. Hass</strain>
    </source>
</reference>
<name>A0ACC2M0E9_PERAE</name>
<sequence>MDGSQSSSGPAPFLTKTYEMVDDSSTNSVVSWSQNNNSFIVWNQMEFSRDLLPKYFKHSNFSSFVRQLNTYGFRKIDPDRWEFANDEFLRGQRHLLKNIYRRKPIHSHSQQHNQAQGSSSGVLSEAEKQELEDEIEKLKRDRNVLLLEMQQHTQQQRGMDLQMQSLEERLHLMELRQRQMMAFLKRIAQKPGFLSNLMEQSETYNKKRRLPKPDYFYDEVEAENNRIMASHTAAREKTDVISVQLINMEPFEKMESSINSWENFFRGVSRASGEEMYSGGMPCQLSAVVLTEMDVSSGDPGINLRPPSPKLRSSSPPSRDSHSSPELTESTSYLDSPSSSPIQVHGDILPKASGIDVNTKPAATEVQSSKEHVNVPYAAVTGVNDMFWEQFLTEHPGSMDAEVQSEGRDTDGRRSENKPADHGNFWWNRKNVDHLTEQMGQLTPAETCGLAERYKLFAISNDDVP</sequence>
<dbReference type="Proteomes" id="UP001234297">
    <property type="component" value="Chromosome 5"/>
</dbReference>